<proteinExistence type="predicted"/>
<feature type="non-terminal residue" evidence="1">
    <location>
        <position position="1"/>
    </location>
</feature>
<comment type="caution">
    <text evidence="1">The sequence shown here is derived from an EMBL/GenBank/DDBJ whole genome shotgun (WGS) entry which is preliminary data.</text>
</comment>
<organism evidence="1 2">
    <name type="scientific">Gigaspora margarita</name>
    <dbReference type="NCBI Taxonomy" id="4874"/>
    <lineage>
        <taxon>Eukaryota</taxon>
        <taxon>Fungi</taxon>
        <taxon>Fungi incertae sedis</taxon>
        <taxon>Mucoromycota</taxon>
        <taxon>Glomeromycotina</taxon>
        <taxon>Glomeromycetes</taxon>
        <taxon>Diversisporales</taxon>
        <taxon>Gigasporaceae</taxon>
        <taxon>Gigaspora</taxon>
    </lineage>
</organism>
<reference evidence="1 2" key="1">
    <citation type="submission" date="2021-06" db="EMBL/GenBank/DDBJ databases">
        <authorList>
            <person name="Kallberg Y."/>
            <person name="Tangrot J."/>
            <person name="Rosling A."/>
        </authorList>
    </citation>
    <scope>NUCLEOTIDE SEQUENCE [LARGE SCALE GENOMIC DNA]</scope>
    <source>
        <strain evidence="1 2">120-4 pot B 10/14</strain>
    </source>
</reference>
<evidence type="ECO:0000313" key="1">
    <source>
        <dbReference type="EMBL" id="CAG8841391.1"/>
    </source>
</evidence>
<sequence length="181" mass="21976">HGGSKCSNEEWSEYVKMPQVHTNETPSEWMKRIWKHLTYFRENNLLPIESKKYLKARKLIQLPNSEEYRKLQPYRNGEALEILCTSNKYCGISYEEYLQKIEKKSILGYDYDNEYALHRYGLWMQNAIKKIEHARKISKKIQAVKVIQQKWLEYFYRPDSIYATELAQHYQLLWAVREKMR</sequence>
<name>A0ABN7WXC2_GIGMA</name>
<gene>
    <name evidence="1" type="ORF">GMARGA_LOCUS35405</name>
</gene>
<dbReference type="Proteomes" id="UP000789901">
    <property type="component" value="Unassembled WGS sequence"/>
</dbReference>
<keyword evidence="2" id="KW-1185">Reference proteome</keyword>
<accession>A0ABN7WXC2</accession>
<dbReference type="EMBL" id="CAJVQB010065688">
    <property type="protein sequence ID" value="CAG8841391.1"/>
    <property type="molecule type" value="Genomic_DNA"/>
</dbReference>
<protein>
    <submittedName>
        <fullName evidence="1">46261_t:CDS:1</fullName>
    </submittedName>
</protein>
<evidence type="ECO:0000313" key="2">
    <source>
        <dbReference type="Proteomes" id="UP000789901"/>
    </source>
</evidence>